<accession>A0ABV6GFC8</accession>
<feature type="site" description="Interaction with DNA" evidence="8">
    <location>
        <position position="176"/>
    </location>
</feature>
<comment type="similarity">
    <text evidence="2 8">Belongs to the type IA topoisomerase family.</text>
</comment>
<dbReference type="InterPro" id="IPR000380">
    <property type="entry name" value="Topo_IA"/>
</dbReference>
<feature type="site" description="Interaction with DNA" evidence="8">
    <location>
        <position position="313"/>
    </location>
</feature>
<dbReference type="InterPro" id="IPR006171">
    <property type="entry name" value="TOPRIM_dom"/>
</dbReference>
<comment type="caution">
    <text evidence="11">The sequence shown here is derived from an EMBL/GenBank/DDBJ whole genome shotgun (WGS) entry which is preliminary data.</text>
</comment>
<dbReference type="Gene3D" id="3.40.50.140">
    <property type="match status" value="1"/>
</dbReference>
<dbReference type="SUPFAM" id="SSF56712">
    <property type="entry name" value="Prokaryotic type I DNA topoisomerase"/>
    <property type="match status" value="1"/>
</dbReference>
<dbReference type="InterPro" id="IPR013826">
    <property type="entry name" value="Topo_IA_cen_sub3"/>
</dbReference>
<dbReference type="InterPro" id="IPR005738">
    <property type="entry name" value="TopoIII"/>
</dbReference>
<dbReference type="PRINTS" id="PR00417">
    <property type="entry name" value="PRTPISMRASEI"/>
</dbReference>
<feature type="site" description="Interaction with DNA" evidence="8">
    <location>
        <position position="61"/>
    </location>
</feature>
<feature type="site" description="Interaction with DNA" evidence="8">
    <location>
        <position position="168"/>
    </location>
</feature>
<evidence type="ECO:0000256" key="1">
    <source>
        <dbReference type="ARBA" id="ARBA00000213"/>
    </source>
</evidence>
<comment type="function">
    <text evidence="8">Releases the supercoiling and torsional tension of DNA, which is introduced during the DNA replication and transcription, by transiently cleaving and rejoining one strand of the DNA duplex. Introduces a single-strand break via transesterification at a target site in duplex DNA. The scissile phosphodiester is attacked by the catalytic tyrosine of the enzyme, resulting in the formation of a DNA-(5'-phosphotyrosyl)-enzyme intermediate and the expulsion of a 3'-OH DNA strand. The free DNA strand then undergoes passage around the unbroken strand, thus removing DNA supercoils. Finally, in the religation step, the DNA 3'-OH attacks the covalent intermediate to expel the active-site tyrosine and restore the DNA phosphodiester backbone.</text>
</comment>
<dbReference type="Pfam" id="PF01751">
    <property type="entry name" value="Toprim"/>
    <property type="match status" value="1"/>
</dbReference>
<dbReference type="NCBIfam" id="TIGR01056">
    <property type="entry name" value="topB"/>
    <property type="match status" value="1"/>
</dbReference>
<dbReference type="PROSITE" id="PS52039">
    <property type="entry name" value="TOPO_IA_2"/>
    <property type="match status" value="1"/>
</dbReference>
<evidence type="ECO:0000256" key="3">
    <source>
        <dbReference type="ARBA" id="ARBA00022723"/>
    </source>
</evidence>
<feature type="domain" description="Toprim" evidence="9">
    <location>
        <begin position="3"/>
        <end position="136"/>
    </location>
</feature>
<keyword evidence="6 8" id="KW-0238">DNA-binding</keyword>
<dbReference type="InterPro" id="IPR023405">
    <property type="entry name" value="Topo_IA_core_domain"/>
</dbReference>
<dbReference type="SMART" id="SM00436">
    <property type="entry name" value="TOP1Bc"/>
    <property type="match status" value="1"/>
</dbReference>
<evidence type="ECO:0000313" key="12">
    <source>
        <dbReference type="Proteomes" id="UP001589854"/>
    </source>
</evidence>
<feature type="active site" description="O-(5'-phospho-DNA)-tyrosine intermediate" evidence="8">
    <location>
        <position position="311"/>
    </location>
</feature>
<dbReference type="InterPro" id="IPR023406">
    <property type="entry name" value="Topo_IA_AS"/>
</dbReference>
<dbReference type="RefSeq" id="WP_378934642.1">
    <property type="nucleotide sequence ID" value="NZ_JBHLVO010000010.1"/>
</dbReference>
<evidence type="ECO:0000256" key="7">
    <source>
        <dbReference type="ARBA" id="ARBA00023235"/>
    </source>
</evidence>
<evidence type="ECO:0000256" key="5">
    <source>
        <dbReference type="ARBA" id="ARBA00023029"/>
    </source>
</evidence>
<dbReference type="InterPro" id="IPR013824">
    <property type="entry name" value="Topo_IA_cen_sub1"/>
</dbReference>
<dbReference type="Proteomes" id="UP001589854">
    <property type="component" value="Unassembled WGS sequence"/>
</dbReference>
<dbReference type="InterPro" id="IPR013825">
    <property type="entry name" value="Topo_IA_cen_sub2"/>
</dbReference>
<dbReference type="InterPro" id="IPR013497">
    <property type="entry name" value="Topo_IA_cen"/>
</dbReference>
<evidence type="ECO:0000259" key="9">
    <source>
        <dbReference type="PROSITE" id="PS50880"/>
    </source>
</evidence>
<gene>
    <name evidence="8" type="primary">topB</name>
    <name evidence="11" type="ORF">ACFFIX_13170</name>
</gene>
<sequence>MSKIVVLAEKPSVGRDLARVLNCHKKGNGYIEGDRYIVTWALGHLVTLADPESYGEKYKSWRMEDLPMLPEPLKLVVIKKTSKQFYAVKEQLTRKDVSEIVIATDAGREGELVARWIIEKAQVRKPIKRLWISSVTDKAINEGFRKLKNGRDYENLYASAVARSEADWIVGLNATRALTTKYNAQLSTGRVQTPTLAIIAKREEEIRSFQPREYFGIKAVTDKGLNLIWQDQKSNETKSFDKNNIESIVKKLKNQQATVVDVNKTAKKSYSPALYDLTELQRDANKRFGFSAKETLTIMQKLYEQHKVLTYPRTDSRYITSDIVETLKDRVQACRTKDNASVVGKILRNPIKGNKSYVDDQKVSDHHAIIPTEESVPLSAMTDKERKIYALVVDRFLAVLMPPFEYEQTTVKAKIKDETFIAKGKVIKAQGWKEVYDGASDEDETGDILDQRLPQLNKGDSFKVVSLLQTKGETKPPAPFNEASLLSAMENPSKYMAGEDQSLIKTIGETGGLGTVATRADIIEKLFSSFIIEKKGKDITVTSKGKQLLTLVPKDLKSPVLTAEWEQKLTQIAKGSLPKQVFLEDMKQYAKTVVSEIKNSDKKFKHDNVTGKKCPECSKLLLEVNGKKGKMLVCQDRECGYRKGVSKVTNARCPNCHKKLELRGEGEGQIFVCKCGHREKLSTFTEKRKKSQNGKVSKKEVSSYLKKQEDDFVNPALAEALAKLKLKE</sequence>
<dbReference type="Pfam" id="PF01131">
    <property type="entry name" value="Topoisom_bac"/>
    <property type="match status" value="1"/>
</dbReference>
<dbReference type="Gene3D" id="1.10.460.10">
    <property type="entry name" value="Topoisomerase I, domain 2"/>
    <property type="match status" value="1"/>
</dbReference>
<keyword evidence="5 8" id="KW-0799">Topoisomerase</keyword>
<evidence type="ECO:0000259" key="10">
    <source>
        <dbReference type="PROSITE" id="PS52039"/>
    </source>
</evidence>
<proteinExistence type="inferred from homology"/>
<name>A0ABV6GFC8_9BACI</name>
<comment type="caution">
    <text evidence="8">Lacks conserved residue(s) required for the propagation of feature annotation.</text>
</comment>
<dbReference type="PROSITE" id="PS50880">
    <property type="entry name" value="TOPRIM"/>
    <property type="match status" value="1"/>
</dbReference>
<dbReference type="EMBL" id="JBHLVO010000010">
    <property type="protein sequence ID" value="MFC0272385.1"/>
    <property type="molecule type" value="Genomic_DNA"/>
</dbReference>
<dbReference type="CDD" id="cd03362">
    <property type="entry name" value="TOPRIM_TopoIA_TopoIII"/>
    <property type="match status" value="1"/>
</dbReference>
<evidence type="ECO:0000256" key="8">
    <source>
        <dbReference type="HAMAP-Rule" id="MF_00953"/>
    </source>
</evidence>
<dbReference type="CDD" id="cd00186">
    <property type="entry name" value="TOP1Ac"/>
    <property type="match status" value="1"/>
</dbReference>
<dbReference type="InterPro" id="IPR034144">
    <property type="entry name" value="TOPRIM_TopoIII"/>
</dbReference>
<dbReference type="Gene3D" id="1.10.290.10">
    <property type="entry name" value="Topoisomerase I, domain 4"/>
    <property type="match status" value="1"/>
</dbReference>
<dbReference type="InterPro" id="IPR003601">
    <property type="entry name" value="Topo_IA_2"/>
</dbReference>
<dbReference type="SMART" id="SM00437">
    <property type="entry name" value="TOP1Ac"/>
    <property type="match status" value="1"/>
</dbReference>
<keyword evidence="7 8" id="KW-0413">Isomerase</keyword>
<comment type="cofactor">
    <cofactor evidence="8">
        <name>Mg(2+)</name>
        <dbReference type="ChEBI" id="CHEBI:18420"/>
    </cofactor>
</comment>
<protein>
    <recommendedName>
        <fullName evidence="8">DNA topoisomerase 3</fullName>
        <ecNumber evidence="8">5.6.2.1</ecNumber>
    </recommendedName>
    <alternativeName>
        <fullName evidence="8">DNA topoisomerase III</fullName>
    </alternativeName>
</protein>
<keyword evidence="3 8" id="KW-0479">Metal-binding</keyword>
<feature type="binding site" evidence="8">
    <location>
        <position position="9"/>
    </location>
    <ligand>
        <name>Mg(2+)</name>
        <dbReference type="ChEBI" id="CHEBI:18420"/>
        <note>catalytic</note>
    </ligand>
</feature>
<dbReference type="EC" id="5.6.2.1" evidence="8"/>
<keyword evidence="4 8" id="KW-0460">Magnesium</keyword>
<dbReference type="GO" id="GO:0003917">
    <property type="term" value="F:DNA topoisomerase type I (single strand cut, ATP-independent) activity"/>
    <property type="evidence" value="ECO:0007669"/>
    <property type="project" value="UniProtKB-EC"/>
</dbReference>
<keyword evidence="12" id="KW-1185">Reference proteome</keyword>
<dbReference type="SMART" id="SM00493">
    <property type="entry name" value="TOPRIM"/>
    <property type="match status" value="1"/>
</dbReference>
<dbReference type="PROSITE" id="PS00396">
    <property type="entry name" value="TOPO_IA_1"/>
    <property type="match status" value="1"/>
</dbReference>
<dbReference type="Gene3D" id="2.70.20.10">
    <property type="entry name" value="Topoisomerase I, domain 3"/>
    <property type="match status" value="1"/>
</dbReference>
<dbReference type="NCBIfam" id="NF005829">
    <property type="entry name" value="PRK07726.1"/>
    <property type="match status" value="1"/>
</dbReference>
<dbReference type="InterPro" id="IPR003602">
    <property type="entry name" value="Topo_IA_DNA-bd_dom"/>
</dbReference>
<evidence type="ECO:0000313" key="11">
    <source>
        <dbReference type="EMBL" id="MFC0272385.1"/>
    </source>
</evidence>
<feature type="domain" description="Topo IA-type catalytic" evidence="10">
    <location>
        <begin position="153"/>
        <end position="594"/>
    </location>
</feature>
<evidence type="ECO:0000256" key="6">
    <source>
        <dbReference type="ARBA" id="ARBA00023125"/>
    </source>
</evidence>
<reference evidence="11 12" key="1">
    <citation type="submission" date="2024-09" db="EMBL/GenBank/DDBJ databases">
        <authorList>
            <person name="Sun Q."/>
            <person name="Mori K."/>
        </authorList>
    </citation>
    <scope>NUCLEOTIDE SEQUENCE [LARGE SCALE GENOMIC DNA]</scope>
    <source>
        <strain evidence="11 12">CCM 7228</strain>
    </source>
</reference>
<dbReference type="PANTHER" id="PTHR11390:SF21">
    <property type="entry name" value="DNA TOPOISOMERASE 3-ALPHA"/>
    <property type="match status" value="1"/>
</dbReference>
<dbReference type="PANTHER" id="PTHR11390">
    <property type="entry name" value="PROKARYOTIC DNA TOPOISOMERASE"/>
    <property type="match status" value="1"/>
</dbReference>
<dbReference type="HAMAP" id="MF_00953">
    <property type="entry name" value="Topoisom_3_prok"/>
    <property type="match status" value="1"/>
</dbReference>
<evidence type="ECO:0000256" key="2">
    <source>
        <dbReference type="ARBA" id="ARBA00009446"/>
    </source>
</evidence>
<organism evidence="11 12">
    <name type="scientific">Metabacillus herbersteinensis</name>
    <dbReference type="NCBI Taxonomy" id="283816"/>
    <lineage>
        <taxon>Bacteria</taxon>
        <taxon>Bacillati</taxon>
        <taxon>Bacillota</taxon>
        <taxon>Bacilli</taxon>
        <taxon>Bacillales</taxon>
        <taxon>Bacillaceae</taxon>
        <taxon>Metabacillus</taxon>
    </lineage>
</organism>
<evidence type="ECO:0000256" key="4">
    <source>
        <dbReference type="ARBA" id="ARBA00022842"/>
    </source>
</evidence>
<feature type="binding site" evidence="8">
    <location>
        <position position="105"/>
    </location>
    <ligand>
        <name>Mg(2+)</name>
        <dbReference type="ChEBI" id="CHEBI:18420"/>
        <note>catalytic</note>
    </ligand>
</feature>
<comment type="catalytic activity">
    <reaction evidence="1 8">
        <text>ATP-independent breakage of single-stranded DNA, followed by passage and rejoining.</text>
        <dbReference type="EC" id="5.6.2.1"/>
    </reaction>
</comment>
<feature type="region of interest" description="Interaction with DNA" evidence="8">
    <location>
        <begin position="187"/>
        <end position="192"/>
    </location>
</feature>